<proteinExistence type="predicted"/>
<evidence type="ECO:0000313" key="2">
    <source>
        <dbReference type="Proteomes" id="UP000316714"/>
    </source>
</evidence>
<dbReference type="Proteomes" id="UP000316714">
    <property type="component" value="Unassembled WGS sequence"/>
</dbReference>
<dbReference type="Pfam" id="PF12686">
    <property type="entry name" value="DUF3800"/>
    <property type="match status" value="1"/>
</dbReference>
<dbReference type="EMBL" id="SIHJ01000002">
    <property type="protein sequence ID" value="TWT33907.1"/>
    <property type="molecule type" value="Genomic_DNA"/>
</dbReference>
<evidence type="ECO:0000313" key="1">
    <source>
        <dbReference type="EMBL" id="TWT33907.1"/>
    </source>
</evidence>
<evidence type="ECO:0008006" key="3">
    <source>
        <dbReference type="Google" id="ProtNLM"/>
    </source>
</evidence>
<sequence length="276" mass="31774">MTEAGQRSPVVRHYFVDEAGDPTLFNRKGRVIVGTPGCSSYFFVGKVDVVDPIALSGELEQLRESLLADDYFKGVPSMQVEKRKTALAFHAKDDVPEVRREVFRLLLGHDIRFYAVVHDKQVIARKVIAKNESNPEYRYHPNQLYDRCVSKLFKERLHKDDGYRICFAVRGSSDRTEAFSDALQAAKQAFRSKWGIESEASIEIIASEPRQTACLQVVDYFLWALQRFYERDEDRFLNLIWAQAGLVHDVDDTRERGYGVYYTQANPLTHEARAKK</sequence>
<comment type="caution">
    <text evidence="1">The sequence shown here is derived from an EMBL/GenBank/DDBJ whole genome shotgun (WGS) entry which is preliminary data.</text>
</comment>
<dbReference type="OrthoDB" id="277376at2"/>
<accession>A0A5C5V7V2</accession>
<gene>
    <name evidence="1" type="ORF">KOR34_37430</name>
</gene>
<protein>
    <recommendedName>
        <fullName evidence="3">DUF3800 domain-containing protein</fullName>
    </recommendedName>
</protein>
<dbReference type="AlphaFoldDB" id="A0A5C5V7V2"/>
<dbReference type="InterPro" id="IPR024524">
    <property type="entry name" value="DUF3800"/>
</dbReference>
<keyword evidence="2" id="KW-1185">Reference proteome</keyword>
<dbReference type="RefSeq" id="WP_146566910.1">
    <property type="nucleotide sequence ID" value="NZ_SIHJ01000002.1"/>
</dbReference>
<organism evidence="1 2">
    <name type="scientific">Posidoniimonas corsicana</name>
    <dbReference type="NCBI Taxonomy" id="1938618"/>
    <lineage>
        <taxon>Bacteria</taxon>
        <taxon>Pseudomonadati</taxon>
        <taxon>Planctomycetota</taxon>
        <taxon>Planctomycetia</taxon>
        <taxon>Pirellulales</taxon>
        <taxon>Lacipirellulaceae</taxon>
        <taxon>Posidoniimonas</taxon>
    </lineage>
</organism>
<reference evidence="1 2" key="1">
    <citation type="submission" date="2019-02" db="EMBL/GenBank/DDBJ databases">
        <title>Deep-cultivation of Planctomycetes and their phenomic and genomic characterization uncovers novel biology.</title>
        <authorList>
            <person name="Wiegand S."/>
            <person name="Jogler M."/>
            <person name="Boedeker C."/>
            <person name="Pinto D."/>
            <person name="Vollmers J."/>
            <person name="Rivas-Marin E."/>
            <person name="Kohn T."/>
            <person name="Peeters S.H."/>
            <person name="Heuer A."/>
            <person name="Rast P."/>
            <person name="Oberbeckmann S."/>
            <person name="Bunk B."/>
            <person name="Jeske O."/>
            <person name="Meyerdierks A."/>
            <person name="Storesund J.E."/>
            <person name="Kallscheuer N."/>
            <person name="Luecker S."/>
            <person name="Lage O.M."/>
            <person name="Pohl T."/>
            <person name="Merkel B.J."/>
            <person name="Hornburger P."/>
            <person name="Mueller R.-W."/>
            <person name="Bruemmer F."/>
            <person name="Labrenz M."/>
            <person name="Spormann A.M."/>
            <person name="Op Den Camp H."/>
            <person name="Overmann J."/>
            <person name="Amann R."/>
            <person name="Jetten M.S.M."/>
            <person name="Mascher T."/>
            <person name="Medema M.H."/>
            <person name="Devos D.P."/>
            <person name="Kaster A.-K."/>
            <person name="Ovreas L."/>
            <person name="Rohde M."/>
            <person name="Galperin M.Y."/>
            <person name="Jogler C."/>
        </authorList>
    </citation>
    <scope>NUCLEOTIDE SEQUENCE [LARGE SCALE GENOMIC DNA]</scope>
    <source>
        <strain evidence="1 2">KOR34</strain>
    </source>
</reference>
<name>A0A5C5V7V2_9BACT</name>